<comment type="caution">
    <text evidence="3">The sequence shown here is derived from an EMBL/GenBank/DDBJ whole genome shotgun (WGS) entry which is preliminary data.</text>
</comment>
<dbReference type="AlphaFoldDB" id="A0A161Q701"/>
<feature type="domain" description="DHHA1" evidence="2">
    <location>
        <begin position="228"/>
        <end position="309"/>
    </location>
</feature>
<dbReference type="InterPro" id="IPR038763">
    <property type="entry name" value="DHH_sf"/>
</dbReference>
<proteinExistence type="predicted"/>
<dbReference type="InterPro" id="IPR051319">
    <property type="entry name" value="Oligoribo/pAp-PDE_c-di-AMP_PDE"/>
</dbReference>
<dbReference type="GO" id="GO:0003676">
    <property type="term" value="F:nucleic acid binding"/>
    <property type="evidence" value="ECO:0007669"/>
    <property type="project" value="InterPro"/>
</dbReference>
<dbReference type="PANTHER" id="PTHR47618">
    <property type="entry name" value="BIFUNCTIONAL OLIGORIBONUCLEASE AND PAP PHOSPHATASE NRNA"/>
    <property type="match status" value="1"/>
</dbReference>
<dbReference type="OrthoDB" id="9803668at2"/>
<evidence type="ECO:0000313" key="3">
    <source>
        <dbReference type="EMBL" id="KYG32188.1"/>
    </source>
</evidence>
<dbReference type="InterPro" id="IPR001667">
    <property type="entry name" value="DDH_dom"/>
</dbReference>
<evidence type="ECO:0000313" key="4">
    <source>
        <dbReference type="Proteomes" id="UP000075806"/>
    </source>
</evidence>
<evidence type="ECO:0000259" key="1">
    <source>
        <dbReference type="Pfam" id="PF01368"/>
    </source>
</evidence>
<protein>
    <submittedName>
        <fullName evidence="3">Oligoribonuclease</fullName>
    </submittedName>
</protein>
<dbReference type="STRING" id="519424.AZF04_05325"/>
<dbReference type="Pfam" id="PF01368">
    <property type="entry name" value="DHH"/>
    <property type="match status" value="1"/>
</dbReference>
<accession>A0A161Q701</accession>
<dbReference type="EMBL" id="LTAO01000012">
    <property type="protein sequence ID" value="KYG32188.1"/>
    <property type="molecule type" value="Genomic_DNA"/>
</dbReference>
<dbReference type="RefSeq" id="WP_061948501.1">
    <property type="nucleotide sequence ID" value="NZ_LTAO01000012.1"/>
</dbReference>
<name>A0A161Q701_9BACI</name>
<feature type="domain" description="DDH" evidence="1">
    <location>
        <begin position="15"/>
        <end position="153"/>
    </location>
</feature>
<sequence>MLKEIINDILEAKTIVIHRHERPDPDAIGSQLGLKTLILSMDPKKEIYAVGDEEPSLGFLGTMDQIEDEIYSDALVIILDTANQERISDKRYRLGKKVLKIDHHPEEDNYGDSNWVDTSMSSTSEMIVALIEASSIIEKGLNSEVALLLYAGIVGDTGRFLYNNTTKNTLSRAGKLVEKGFDQNHFYSQFHHKEIKIARLEGFVLQHFTFHEREGVGEMRLNKKDLEEFGVTSSESSQLVNIFSSVEGLKSWVFFVEDEEKIRVRLRSKGPIINQLAKKFNGGGHPLASGATVYSWQEADQLLFELKELSKQ</sequence>
<dbReference type="Gene3D" id="3.10.310.30">
    <property type="match status" value="1"/>
</dbReference>
<dbReference type="PANTHER" id="PTHR47618:SF1">
    <property type="entry name" value="BIFUNCTIONAL OLIGORIBONUCLEASE AND PAP PHOSPHATASE NRNA"/>
    <property type="match status" value="1"/>
</dbReference>
<reference evidence="3" key="1">
    <citation type="submission" date="2016-02" db="EMBL/GenBank/DDBJ databases">
        <title>Genome sequence of Bacillus trypoxylicola KCTC 13244(T).</title>
        <authorList>
            <person name="Jeong H."/>
            <person name="Park S.-H."/>
            <person name="Choi S.-K."/>
        </authorList>
    </citation>
    <scope>NUCLEOTIDE SEQUENCE [LARGE SCALE GENOMIC DNA]</scope>
    <source>
        <strain evidence="3">KCTC 13244</strain>
    </source>
</reference>
<keyword evidence="4" id="KW-1185">Reference proteome</keyword>
<organism evidence="3 4">
    <name type="scientific">Alkalihalobacillus trypoxylicola</name>
    <dbReference type="NCBI Taxonomy" id="519424"/>
    <lineage>
        <taxon>Bacteria</taxon>
        <taxon>Bacillati</taxon>
        <taxon>Bacillota</taxon>
        <taxon>Bacilli</taxon>
        <taxon>Bacillales</taxon>
        <taxon>Bacillaceae</taxon>
        <taxon>Alkalihalobacillus</taxon>
    </lineage>
</organism>
<gene>
    <name evidence="3" type="ORF">AZF04_05325</name>
</gene>
<dbReference type="InterPro" id="IPR003156">
    <property type="entry name" value="DHHA1_dom"/>
</dbReference>
<dbReference type="Gene3D" id="3.90.1640.10">
    <property type="entry name" value="inorganic pyrophosphatase (n-terminal core)"/>
    <property type="match status" value="1"/>
</dbReference>
<evidence type="ECO:0000259" key="2">
    <source>
        <dbReference type="Pfam" id="PF02272"/>
    </source>
</evidence>
<dbReference type="SUPFAM" id="SSF64182">
    <property type="entry name" value="DHH phosphoesterases"/>
    <property type="match status" value="1"/>
</dbReference>
<dbReference type="Proteomes" id="UP000075806">
    <property type="component" value="Unassembled WGS sequence"/>
</dbReference>
<dbReference type="Pfam" id="PF02272">
    <property type="entry name" value="DHHA1"/>
    <property type="match status" value="1"/>
</dbReference>